<protein>
    <submittedName>
        <fullName evidence="3">DUF4198 domain-containing protein</fullName>
    </submittedName>
</protein>
<keyword evidence="1" id="KW-0732">Signal</keyword>
<dbReference type="PROSITE" id="PS51257">
    <property type="entry name" value="PROKAR_LIPOPROTEIN"/>
    <property type="match status" value="1"/>
</dbReference>
<dbReference type="EMBL" id="JANIGO010000003">
    <property type="protein sequence ID" value="MCQ8896938.1"/>
    <property type="molecule type" value="Genomic_DNA"/>
</dbReference>
<feature type="domain" description="DUF6795" evidence="2">
    <location>
        <begin position="35"/>
        <end position="139"/>
    </location>
</feature>
<feature type="signal peptide" evidence="1">
    <location>
        <begin position="1"/>
        <end position="25"/>
    </location>
</feature>
<evidence type="ECO:0000313" key="3">
    <source>
        <dbReference type="EMBL" id="MCQ8896938.1"/>
    </source>
</evidence>
<name>A0ABT1WHF4_9BURK</name>
<dbReference type="Pfam" id="PF20598">
    <property type="entry name" value="DUF6795"/>
    <property type="match status" value="1"/>
</dbReference>
<gene>
    <name evidence="3" type="ORF">NQT62_10895</name>
</gene>
<dbReference type="Proteomes" id="UP001204142">
    <property type="component" value="Unassembled WGS sequence"/>
</dbReference>
<reference evidence="3 4" key="1">
    <citation type="submission" date="2022-07" db="EMBL/GenBank/DDBJ databases">
        <authorList>
            <person name="Xamxidin M."/>
            <person name="Wu M."/>
        </authorList>
    </citation>
    <scope>NUCLEOTIDE SEQUENCE [LARGE SCALE GENOMIC DNA]</scope>
    <source>
        <strain evidence="3 4">NBRC 111650</strain>
    </source>
</reference>
<proteinExistence type="predicted"/>
<sequence length="158" mass="17737">MRYLRRRCIGLLLALNPLLFSCAMATEKVLLWPEIQGQILNAGKPVPELELTQTLFWNYEESKAPPRVVTLKTDTDGRFVFPKITGEISTGLLTQLLHQPGIGLGIDTQFDGRDIRVLASLRTSYGKSATSFLNCDLKNLELFDGRWSAICDLKKLNP</sequence>
<evidence type="ECO:0000259" key="2">
    <source>
        <dbReference type="Pfam" id="PF20598"/>
    </source>
</evidence>
<dbReference type="InterPro" id="IPR046474">
    <property type="entry name" value="DUF6795"/>
</dbReference>
<organism evidence="3 4">
    <name type="scientific">Limnobacter humi</name>
    <dbReference type="NCBI Taxonomy" id="1778671"/>
    <lineage>
        <taxon>Bacteria</taxon>
        <taxon>Pseudomonadati</taxon>
        <taxon>Pseudomonadota</taxon>
        <taxon>Betaproteobacteria</taxon>
        <taxon>Burkholderiales</taxon>
        <taxon>Burkholderiaceae</taxon>
        <taxon>Limnobacter</taxon>
    </lineage>
</organism>
<accession>A0ABT1WHF4</accession>
<feature type="chain" id="PRO_5046037926" evidence="1">
    <location>
        <begin position="26"/>
        <end position="158"/>
    </location>
</feature>
<comment type="caution">
    <text evidence="3">The sequence shown here is derived from an EMBL/GenBank/DDBJ whole genome shotgun (WGS) entry which is preliminary data.</text>
</comment>
<evidence type="ECO:0000313" key="4">
    <source>
        <dbReference type="Proteomes" id="UP001204142"/>
    </source>
</evidence>
<keyword evidence="4" id="KW-1185">Reference proteome</keyword>
<dbReference type="RefSeq" id="WP_256764728.1">
    <property type="nucleotide sequence ID" value="NZ_JANIGO010000003.1"/>
</dbReference>
<evidence type="ECO:0000256" key="1">
    <source>
        <dbReference type="SAM" id="SignalP"/>
    </source>
</evidence>